<dbReference type="Gene3D" id="1.10.150.130">
    <property type="match status" value="1"/>
</dbReference>
<dbReference type="SUPFAM" id="SSF56349">
    <property type="entry name" value="DNA breaking-rejoining enzymes"/>
    <property type="match status" value="1"/>
</dbReference>
<name>A0A173RD45_9FIRM</name>
<dbReference type="InterPro" id="IPR050090">
    <property type="entry name" value="Tyrosine_recombinase_XerCD"/>
</dbReference>
<dbReference type="InterPro" id="IPR002104">
    <property type="entry name" value="Integrase_catalytic"/>
</dbReference>
<dbReference type="GO" id="GO:0003677">
    <property type="term" value="F:DNA binding"/>
    <property type="evidence" value="ECO:0007669"/>
    <property type="project" value="UniProtKB-UniRule"/>
</dbReference>
<evidence type="ECO:0000313" key="10">
    <source>
        <dbReference type="Proteomes" id="UP000095727"/>
    </source>
</evidence>
<protein>
    <submittedName>
        <fullName evidence="9">Site-specific tyrosine recombinase XerC</fullName>
    </submittedName>
</protein>
<dbReference type="InterPro" id="IPR004107">
    <property type="entry name" value="Integrase_SAM-like_N"/>
</dbReference>
<dbReference type="Pfam" id="PF02899">
    <property type="entry name" value="Phage_int_SAM_1"/>
    <property type="match status" value="1"/>
</dbReference>
<accession>A0A173RD45</accession>
<dbReference type="PANTHER" id="PTHR30349:SF41">
    <property type="entry name" value="INTEGRASE_RECOMBINASE PROTEIN MJ0367-RELATED"/>
    <property type="match status" value="1"/>
</dbReference>
<proteinExistence type="inferred from homology"/>
<dbReference type="GO" id="GO:0006310">
    <property type="term" value="P:DNA recombination"/>
    <property type="evidence" value="ECO:0007669"/>
    <property type="project" value="UniProtKB-KW"/>
</dbReference>
<evidence type="ECO:0000313" key="9">
    <source>
        <dbReference type="EMBL" id="CUM75725.1"/>
    </source>
</evidence>
<dbReference type="PANTHER" id="PTHR30349">
    <property type="entry name" value="PHAGE INTEGRASE-RELATED"/>
    <property type="match status" value="1"/>
</dbReference>
<dbReference type="InterPro" id="IPR013762">
    <property type="entry name" value="Integrase-like_cat_sf"/>
</dbReference>
<evidence type="ECO:0000256" key="2">
    <source>
        <dbReference type="ARBA" id="ARBA00008857"/>
    </source>
</evidence>
<dbReference type="Gene3D" id="1.10.443.10">
    <property type="entry name" value="Intergrase catalytic core"/>
    <property type="match status" value="1"/>
</dbReference>
<reference evidence="9 10" key="1">
    <citation type="submission" date="2015-09" db="EMBL/GenBank/DDBJ databases">
        <authorList>
            <consortium name="Pathogen Informatics"/>
        </authorList>
    </citation>
    <scope>NUCLEOTIDE SEQUENCE [LARGE SCALE GENOMIC DNA]</scope>
    <source>
        <strain evidence="9 10">2789STDY5834962</strain>
    </source>
</reference>
<dbReference type="PROSITE" id="PS51898">
    <property type="entry name" value="TYR_RECOMBINASE"/>
    <property type="match status" value="1"/>
</dbReference>
<feature type="domain" description="Core-binding (CB)" evidence="8">
    <location>
        <begin position="268"/>
        <end position="354"/>
    </location>
</feature>
<gene>
    <name evidence="9" type="ORF">ERS852574_00507</name>
</gene>
<feature type="domain" description="Tyr recombinase" evidence="7">
    <location>
        <begin position="376"/>
        <end position="557"/>
    </location>
</feature>
<keyword evidence="3" id="KW-0229">DNA integration</keyword>
<dbReference type="PROSITE" id="PS51900">
    <property type="entry name" value="CB"/>
    <property type="match status" value="1"/>
</dbReference>
<evidence type="ECO:0000256" key="4">
    <source>
        <dbReference type="ARBA" id="ARBA00023125"/>
    </source>
</evidence>
<dbReference type="GO" id="GO:0015074">
    <property type="term" value="P:DNA integration"/>
    <property type="evidence" value="ECO:0007669"/>
    <property type="project" value="UniProtKB-KW"/>
</dbReference>
<evidence type="ECO:0000256" key="5">
    <source>
        <dbReference type="ARBA" id="ARBA00023172"/>
    </source>
</evidence>
<dbReference type="Proteomes" id="UP000095727">
    <property type="component" value="Unassembled WGS sequence"/>
</dbReference>
<evidence type="ECO:0000259" key="8">
    <source>
        <dbReference type="PROSITE" id="PS51900"/>
    </source>
</evidence>
<sequence>MAVLKIVPKLYQEKIPEKLKEEISLVTNGEAKYYNRLYKFFQYTDIQCTADINYETRKMYMDSLEKEDISEKYKVELMSLFDRLKIENIPDVYSHGNPFSVEQEFFKQDKLFLLYIPNKKKAQSFRQVVDKNDLLWDLTRIHSSQLVRQTKILLCEILNMDKAQRHRRYFLEPLKALIRFCDKYGIDDIEEMEQADENRFYLYLNNEPEIIKKQASKIVEFARRTLFLTDPETNWRACIWYMDRFQFDKSRINASSPVKSLSFINIYEKENRWYLQLYAKYLVGISDLSLSNIRNTISFISQFLKYLDGQSKKVTELEIQDIEGYVSVLDKSDIKYSTFNRYITHMHTFLQFLKMKNIEVLKFYPERFLKKGFSEHNERSVPEKTIAHLIKELPAFPEHLQLMYLILFCTGIRKSEVCTIKSGAFYSQGNENWMRIYQSKMRREKVIPVPSLLVGLVNDYEKKYGIKNGEYLFKNKKGGAFNGQTFSNQMIRECKVRGIACGDYIFRAHDYRHNLATSMYGNGVSIQGVRDYLGHSSENMTKQYIDFMPERIVSAEDKYFSKNQSFKLKGAEDDER</sequence>
<evidence type="ECO:0000256" key="6">
    <source>
        <dbReference type="PROSITE-ProRule" id="PRU01248"/>
    </source>
</evidence>
<keyword evidence="5" id="KW-0233">DNA recombination</keyword>
<dbReference type="InterPro" id="IPR011010">
    <property type="entry name" value="DNA_brk_join_enz"/>
</dbReference>
<dbReference type="RefSeq" id="WP_055155699.1">
    <property type="nucleotide sequence ID" value="NZ_CYXR01000003.1"/>
</dbReference>
<dbReference type="CDD" id="cd00397">
    <property type="entry name" value="DNA_BRE_C"/>
    <property type="match status" value="1"/>
</dbReference>
<keyword evidence="4 6" id="KW-0238">DNA-binding</keyword>
<dbReference type="InterPro" id="IPR044068">
    <property type="entry name" value="CB"/>
</dbReference>
<comment type="function">
    <text evidence="1">Site-specific tyrosine recombinase, which acts by catalyzing the cutting and rejoining of the recombining DNA molecules.</text>
</comment>
<evidence type="ECO:0000259" key="7">
    <source>
        <dbReference type="PROSITE" id="PS51898"/>
    </source>
</evidence>
<evidence type="ECO:0000256" key="1">
    <source>
        <dbReference type="ARBA" id="ARBA00003283"/>
    </source>
</evidence>
<organism evidence="9 10">
    <name type="scientific">Coprococcus comes</name>
    <dbReference type="NCBI Taxonomy" id="410072"/>
    <lineage>
        <taxon>Bacteria</taxon>
        <taxon>Bacillati</taxon>
        <taxon>Bacillota</taxon>
        <taxon>Clostridia</taxon>
        <taxon>Lachnospirales</taxon>
        <taxon>Lachnospiraceae</taxon>
        <taxon>Coprococcus</taxon>
    </lineage>
</organism>
<dbReference type="InterPro" id="IPR010998">
    <property type="entry name" value="Integrase_recombinase_N"/>
</dbReference>
<comment type="similarity">
    <text evidence="2">Belongs to the 'phage' integrase family.</text>
</comment>
<dbReference type="AlphaFoldDB" id="A0A173RD45"/>
<dbReference type="Pfam" id="PF00589">
    <property type="entry name" value="Phage_integrase"/>
    <property type="match status" value="1"/>
</dbReference>
<dbReference type="EMBL" id="CYXR01000003">
    <property type="protein sequence ID" value="CUM75725.1"/>
    <property type="molecule type" value="Genomic_DNA"/>
</dbReference>
<evidence type="ECO:0000256" key="3">
    <source>
        <dbReference type="ARBA" id="ARBA00022908"/>
    </source>
</evidence>